<feature type="transmembrane region" description="Helical" evidence="5">
    <location>
        <begin position="151"/>
        <end position="169"/>
    </location>
</feature>
<dbReference type="Proteomes" id="UP001590951">
    <property type="component" value="Unassembled WGS sequence"/>
</dbReference>
<dbReference type="EMBL" id="JBHFEH010000076">
    <property type="protein sequence ID" value="KAL2048877.1"/>
    <property type="molecule type" value="Genomic_DNA"/>
</dbReference>
<keyword evidence="4 5" id="KW-0472">Membrane</keyword>
<keyword evidence="7" id="KW-1185">Reference proteome</keyword>
<dbReference type="Gene3D" id="1.20.1250.20">
    <property type="entry name" value="MFS general substrate transporter like domains"/>
    <property type="match status" value="1"/>
</dbReference>
<feature type="transmembrane region" description="Helical" evidence="5">
    <location>
        <begin position="203"/>
        <end position="220"/>
    </location>
</feature>
<protein>
    <submittedName>
        <fullName evidence="6">Uncharacterized protein</fullName>
    </submittedName>
</protein>
<keyword evidence="3 5" id="KW-1133">Transmembrane helix</keyword>
<comment type="subcellular location">
    <subcellularLocation>
        <location evidence="1">Membrane</location>
        <topology evidence="1">Multi-pass membrane protein</topology>
    </subcellularLocation>
</comment>
<feature type="transmembrane region" description="Helical" evidence="5">
    <location>
        <begin position="315"/>
        <end position="334"/>
    </location>
</feature>
<name>A0ABR4AT44_9LECA</name>
<dbReference type="PANTHER" id="PTHR23501:SF199">
    <property type="entry name" value="MFS EFFLUX TRANSPORTER INPD-RELATED"/>
    <property type="match status" value="1"/>
</dbReference>
<keyword evidence="2 5" id="KW-0812">Transmembrane</keyword>
<proteinExistence type="predicted"/>
<gene>
    <name evidence="6" type="ORF">ABVK25_010829</name>
</gene>
<comment type="caution">
    <text evidence="6">The sequence shown here is derived from an EMBL/GenBank/DDBJ whole genome shotgun (WGS) entry which is preliminary data.</text>
</comment>
<evidence type="ECO:0000256" key="2">
    <source>
        <dbReference type="ARBA" id="ARBA00022692"/>
    </source>
</evidence>
<dbReference type="InterPro" id="IPR036259">
    <property type="entry name" value="MFS_trans_sf"/>
</dbReference>
<accession>A0ABR4AT44</accession>
<reference evidence="6 7" key="1">
    <citation type="submission" date="2024-09" db="EMBL/GenBank/DDBJ databases">
        <title>Rethinking Asexuality: The Enigmatic Case of Functional Sexual Genes in Lepraria (Stereocaulaceae).</title>
        <authorList>
            <person name="Doellman M."/>
            <person name="Sun Y."/>
            <person name="Barcenas-Pena A."/>
            <person name="Lumbsch H.T."/>
            <person name="Grewe F."/>
        </authorList>
    </citation>
    <scope>NUCLEOTIDE SEQUENCE [LARGE SCALE GENOMIC DNA]</scope>
    <source>
        <strain evidence="6 7">Grewe 0041</strain>
    </source>
</reference>
<feature type="transmembrane region" description="Helical" evidence="5">
    <location>
        <begin position="111"/>
        <end position="131"/>
    </location>
</feature>
<organism evidence="6 7">
    <name type="scientific">Lepraria finkii</name>
    <dbReference type="NCBI Taxonomy" id="1340010"/>
    <lineage>
        <taxon>Eukaryota</taxon>
        <taxon>Fungi</taxon>
        <taxon>Dikarya</taxon>
        <taxon>Ascomycota</taxon>
        <taxon>Pezizomycotina</taxon>
        <taxon>Lecanoromycetes</taxon>
        <taxon>OSLEUM clade</taxon>
        <taxon>Lecanoromycetidae</taxon>
        <taxon>Lecanorales</taxon>
        <taxon>Lecanorineae</taxon>
        <taxon>Stereocaulaceae</taxon>
        <taxon>Lepraria</taxon>
    </lineage>
</organism>
<dbReference type="PANTHER" id="PTHR23501">
    <property type="entry name" value="MAJOR FACILITATOR SUPERFAMILY"/>
    <property type="match status" value="1"/>
</dbReference>
<sequence>MVLLYQFATRRRHGRRPGVLAKTQAGEEGWEWAAYGCCYDAGSGGQLHIRSGYYLFVACAAMGRGPVCLVECEDHCTFRSFRRDFNRLRGPTSPSRDIATVPVRVASQRTIASSSLFGICIGGSFFIYIYYIPIWFQAIKGTSPVRAGIDSLALILAEIVAIVASGAIVTKTGHYAPFFIASSAIMSIGAGLCNLFTVETSQAQWVGFTFLYGFGVGLGFQQGSVAAQAVLKFKDVPIGTATVLFVQILGGALFVAVAQNLFTTHLISGLIELKIPGLDPSVIIHAGATGLRAVVDPARLPEVLVVYNDAIVKTFQLGLILSCLSILGAVGVEWKSIKASQTMAGAA</sequence>
<evidence type="ECO:0000256" key="5">
    <source>
        <dbReference type="SAM" id="Phobius"/>
    </source>
</evidence>
<evidence type="ECO:0000256" key="4">
    <source>
        <dbReference type="ARBA" id="ARBA00023136"/>
    </source>
</evidence>
<dbReference type="SUPFAM" id="SSF103473">
    <property type="entry name" value="MFS general substrate transporter"/>
    <property type="match status" value="1"/>
</dbReference>
<feature type="transmembrane region" description="Helical" evidence="5">
    <location>
        <begin position="241"/>
        <end position="262"/>
    </location>
</feature>
<evidence type="ECO:0000313" key="7">
    <source>
        <dbReference type="Proteomes" id="UP001590951"/>
    </source>
</evidence>
<evidence type="ECO:0000256" key="3">
    <source>
        <dbReference type="ARBA" id="ARBA00022989"/>
    </source>
</evidence>
<feature type="transmembrane region" description="Helical" evidence="5">
    <location>
        <begin position="176"/>
        <end position="197"/>
    </location>
</feature>
<evidence type="ECO:0000256" key="1">
    <source>
        <dbReference type="ARBA" id="ARBA00004141"/>
    </source>
</evidence>
<evidence type="ECO:0000313" key="6">
    <source>
        <dbReference type="EMBL" id="KAL2048877.1"/>
    </source>
</evidence>